<proteinExistence type="predicted"/>
<comment type="caution">
    <text evidence="2">The sequence shown here is derived from an EMBL/GenBank/DDBJ whole genome shotgun (WGS) entry which is preliminary data.</text>
</comment>
<evidence type="ECO:0000313" key="2">
    <source>
        <dbReference type="EMBL" id="KAF9509248.1"/>
    </source>
</evidence>
<feature type="compositionally biased region" description="Polar residues" evidence="1">
    <location>
        <begin position="141"/>
        <end position="155"/>
    </location>
</feature>
<dbReference type="InterPro" id="IPR040521">
    <property type="entry name" value="KDZ"/>
</dbReference>
<evidence type="ECO:0000313" key="3">
    <source>
        <dbReference type="Proteomes" id="UP000886523"/>
    </source>
</evidence>
<feature type="region of interest" description="Disordered" evidence="1">
    <location>
        <begin position="1"/>
        <end position="46"/>
    </location>
</feature>
<feature type="region of interest" description="Disordered" evidence="1">
    <location>
        <begin position="127"/>
        <end position="176"/>
    </location>
</feature>
<gene>
    <name evidence="2" type="ORF">BS47DRAFT_1365364</name>
</gene>
<dbReference type="EMBL" id="MU129039">
    <property type="protein sequence ID" value="KAF9509248.1"/>
    <property type="molecule type" value="Genomic_DNA"/>
</dbReference>
<dbReference type="Proteomes" id="UP000886523">
    <property type="component" value="Unassembled WGS sequence"/>
</dbReference>
<evidence type="ECO:0008006" key="4">
    <source>
        <dbReference type="Google" id="ProtNLM"/>
    </source>
</evidence>
<name>A0A9P6ANW6_9AGAM</name>
<reference evidence="2" key="1">
    <citation type="journal article" date="2020" name="Nat. Commun.">
        <title>Large-scale genome sequencing of mycorrhizal fungi provides insights into the early evolution of symbiotic traits.</title>
        <authorList>
            <person name="Miyauchi S."/>
            <person name="Kiss E."/>
            <person name="Kuo A."/>
            <person name="Drula E."/>
            <person name="Kohler A."/>
            <person name="Sanchez-Garcia M."/>
            <person name="Morin E."/>
            <person name="Andreopoulos B."/>
            <person name="Barry K.W."/>
            <person name="Bonito G."/>
            <person name="Buee M."/>
            <person name="Carver A."/>
            <person name="Chen C."/>
            <person name="Cichocki N."/>
            <person name="Clum A."/>
            <person name="Culley D."/>
            <person name="Crous P.W."/>
            <person name="Fauchery L."/>
            <person name="Girlanda M."/>
            <person name="Hayes R.D."/>
            <person name="Keri Z."/>
            <person name="LaButti K."/>
            <person name="Lipzen A."/>
            <person name="Lombard V."/>
            <person name="Magnuson J."/>
            <person name="Maillard F."/>
            <person name="Murat C."/>
            <person name="Nolan M."/>
            <person name="Ohm R.A."/>
            <person name="Pangilinan J."/>
            <person name="Pereira M.F."/>
            <person name="Perotto S."/>
            <person name="Peter M."/>
            <person name="Pfister S."/>
            <person name="Riley R."/>
            <person name="Sitrit Y."/>
            <person name="Stielow J.B."/>
            <person name="Szollosi G."/>
            <person name="Zifcakova L."/>
            <person name="Stursova M."/>
            <person name="Spatafora J.W."/>
            <person name="Tedersoo L."/>
            <person name="Vaario L.M."/>
            <person name="Yamada A."/>
            <person name="Yan M."/>
            <person name="Wang P."/>
            <person name="Xu J."/>
            <person name="Bruns T."/>
            <person name="Baldrian P."/>
            <person name="Vilgalys R."/>
            <person name="Dunand C."/>
            <person name="Henrissat B."/>
            <person name="Grigoriev I.V."/>
            <person name="Hibbett D."/>
            <person name="Nagy L.G."/>
            <person name="Martin F.M."/>
        </authorList>
    </citation>
    <scope>NUCLEOTIDE SEQUENCE</scope>
    <source>
        <strain evidence="2">UP504</strain>
    </source>
</reference>
<dbReference type="PANTHER" id="PTHR33096:SF1">
    <property type="entry name" value="CXC1-LIKE CYSTEINE CLUSTER ASSOCIATED WITH KDZ TRANSPOSASES DOMAIN-CONTAINING PROTEIN"/>
    <property type="match status" value="1"/>
</dbReference>
<protein>
    <recommendedName>
        <fullName evidence="4">CxC1-like cysteine cluster associated with KDZ transposases domain-containing protein</fullName>
    </recommendedName>
</protein>
<dbReference type="Pfam" id="PF18758">
    <property type="entry name" value="KDZ"/>
    <property type="match status" value="1"/>
</dbReference>
<evidence type="ECO:0000256" key="1">
    <source>
        <dbReference type="SAM" id="MobiDB-lite"/>
    </source>
</evidence>
<sequence>MSPKRTGDAPGGRQNDFRGSRKRRRSPSASNPHPSSSAPSDTYSSMLEKGLKTFQAVIAKETSSRKVSKKPMTAVNTANPSQLPTAMLSQASTKPITSAATAWKFHGGTGTFIATVPVNQLAAPRASITKPRYHRKVRISEPSQPSHGTRPSLFSSDGFEDELGSGGDEPSGAPSPMATEQRFVVHYPNYATRLDNFSVENKLSRHARRRSAAARRWDRDVIPALLFLHMAPNETAWSDALTTFLARRGHVFEAQDSLHQQFASALGQFQILVDESMPITAWLYISALSSDGCLVSEPTTCTMNGHAKGDVNWPTMPSQTTLSHLGLDPPISPSDYLRSCCPLCFGGVNKVGESKLPKFFLCLDACFALRQNKDYDCWEYVVDVANGEGDCVEPGLHVPNSYLDNCVACTLASWHSLQCQLSNSLKHPEVEPLATMDATDHIWNQWVCQLWYHPQKGNIWGLTDREGCERLWSDLQSLIPNLHVTGFHRQLFLLDLQIEHQDCLKLCQAGVWLEKHMRATKARLALAEAKRDKIQYTDDWPLERQSKKKGFHAVEKILAVRQHLNAAQDLVKVLQKQLMSVPLSDSIASRNEVAEITTSIAEQEKIVSRLSKQDNDLMAVLQLGDPISYEKLEKMRGHAWFEHQLNMQALKARIIAKACEKNFETRNLTGAFRSKAVDHNTMEHTTKALKRHYCSVKSLVADFNKQRLNMMKLCGRGGISKNAIIPPPIDMKGLFGLDVNNDIWQDIGLTDDEFDGTVPPWLGDEDVRNGIRLMQEVVNCRDELYLCDRESYLLQQWFEDKSAALMAASNACQDDDLKFFLREHIQTLCDLGKRWGQAIDALNVALPGELRGSQRHTNSQSGGVSLVFEVDSSDDEEDFELEPPLVLADSAILAAADYTHQQGLSIDEGSQSHGTDSEDE</sequence>
<feature type="region of interest" description="Disordered" evidence="1">
    <location>
        <begin position="62"/>
        <end position="81"/>
    </location>
</feature>
<feature type="compositionally biased region" description="Low complexity" evidence="1">
    <location>
        <begin position="27"/>
        <end position="45"/>
    </location>
</feature>
<dbReference type="AlphaFoldDB" id="A0A9P6ANW6"/>
<keyword evidence="3" id="KW-1185">Reference proteome</keyword>
<dbReference type="PANTHER" id="PTHR33096">
    <property type="entry name" value="CXC2 DOMAIN-CONTAINING PROTEIN"/>
    <property type="match status" value="1"/>
</dbReference>
<accession>A0A9P6ANW6</accession>
<organism evidence="2 3">
    <name type="scientific">Hydnum rufescens UP504</name>
    <dbReference type="NCBI Taxonomy" id="1448309"/>
    <lineage>
        <taxon>Eukaryota</taxon>
        <taxon>Fungi</taxon>
        <taxon>Dikarya</taxon>
        <taxon>Basidiomycota</taxon>
        <taxon>Agaricomycotina</taxon>
        <taxon>Agaricomycetes</taxon>
        <taxon>Cantharellales</taxon>
        <taxon>Hydnaceae</taxon>
        <taxon>Hydnum</taxon>
    </lineage>
</organism>